<gene>
    <name evidence="1" type="ORF">SARC_12428</name>
</gene>
<protein>
    <submittedName>
        <fullName evidence="1">Uncharacterized protein</fullName>
    </submittedName>
</protein>
<proteinExistence type="predicted"/>
<evidence type="ECO:0000313" key="1">
    <source>
        <dbReference type="EMBL" id="KNC75038.1"/>
    </source>
</evidence>
<dbReference type="EMBL" id="KQ243893">
    <property type="protein sequence ID" value="KNC75038.1"/>
    <property type="molecule type" value="Genomic_DNA"/>
</dbReference>
<evidence type="ECO:0000313" key="2">
    <source>
        <dbReference type="Proteomes" id="UP000054560"/>
    </source>
</evidence>
<feature type="non-terminal residue" evidence="1">
    <location>
        <position position="1"/>
    </location>
</feature>
<name>A0A0L0FG71_9EUKA</name>
<accession>A0A0L0FG71</accession>
<reference evidence="1 2" key="1">
    <citation type="submission" date="2011-02" db="EMBL/GenBank/DDBJ databases">
        <title>The Genome Sequence of Sphaeroforma arctica JP610.</title>
        <authorList>
            <consortium name="The Broad Institute Genome Sequencing Platform"/>
            <person name="Russ C."/>
            <person name="Cuomo C."/>
            <person name="Young S.K."/>
            <person name="Zeng Q."/>
            <person name="Gargeya S."/>
            <person name="Alvarado L."/>
            <person name="Berlin A."/>
            <person name="Chapman S.B."/>
            <person name="Chen Z."/>
            <person name="Freedman E."/>
            <person name="Gellesch M."/>
            <person name="Goldberg J."/>
            <person name="Griggs A."/>
            <person name="Gujja S."/>
            <person name="Heilman E."/>
            <person name="Heiman D."/>
            <person name="Howarth C."/>
            <person name="Mehta T."/>
            <person name="Neiman D."/>
            <person name="Pearson M."/>
            <person name="Roberts A."/>
            <person name="Saif S."/>
            <person name="Shea T."/>
            <person name="Shenoy N."/>
            <person name="Sisk P."/>
            <person name="Stolte C."/>
            <person name="Sykes S."/>
            <person name="White J."/>
            <person name="Yandava C."/>
            <person name="Burger G."/>
            <person name="Gray M.W."/>
            <person name="Holland P.W.H."/>
            <person name="King N."/>
            <person name="Lang F.B.F."/>
            <person name="Roger A.J."/>
            <person name="Ruiz-Trillo I."/>
            <person name="Haas B."/>
            <person name="Nusbaum C."/>
            <person name="Birren B."/>
        </authorList>
    </citation>
    <scope>NUCLEOTIDE SEQUENCE [LARGE SCALE GENOMIC DNA]</scope>
    <source>
        <strain evidence="1 2">JP610</strain>
    </source>
</reference>
<keyword evidence="2" id="KW-1185">Reference proteome</keyword>
<dbReference type="RefSeq" id="XP_014148940.1">
    <property type="nucleotide sequence ID" value="XM_014293465.1"/>
</dbReference>
<dbReference type="AlphaFoldDB" id="A0A0L0FG71"/>
<sequence length="76" mass="8772">NMMLQFFFPQVYEDRCVTVAAPDTMRQYTGMWLTVDFNDPTTLTTPFLQVSVGDVLHCMCCHVCAEFTLNSLLRAW</sequence>
<dbReference type="Proteomes" id="UP000054560">
    <property type="component" value="Unassembled WGS sequence"/>
</dbReference>
<organism evidence="1 2">
    <name type="scientific">Sphaeroforma arctica JP610</name>
    <dbReference type="NCBI Taxonomy" id="667725"/>
    <lineage>
        <taxon>Eukaryota</taxon>
        <taxon>Ichthyosporea</taxon>
        <taxon>Ichthyophonida</taxon>
        <taxon>Sphaeroforma</taxon>
    </lineage>
</organism>
<dbReference type="GeneID" id="25912932"/>